<proteinExistence type="predicted"/>
<gene>
    <name evidence="1" type="ORF">PUN50_17495</name>
</gene>
<accession>A0AAQ3B3F6</accession>
<reference evidence="1" key="1">
    <citation type="submission" date="2023-02" db="EMBL/GenBank/DDBJ databases">
        <title>Isolation, identification, and genome analysis of Vibrio campbellii in the Penaeus vannamei larvae stage.</title>
        <authorList>
            <person name="Huang T."/>
            <person name="Zhang B."/>
        </authorList>
    </citation>
    <scope>NUCLEOTIDE SEQUENCE</scope>
    <source>
        <strain evidence="1">20220413_1</strain>
    </source>
</reference>
<dbReference type="Proteomes" id="UP001219537">
    <property type="component" value="Chromosome 2"/>
</dbReference>
<evidence type="ECO:0008006" key="3">
    <source>
        <dbReference type="Google" id="ProtNLM"/>
    </source>
</evidence>
<dbReference type="EMBL" id="CP117989">
    <property type="protein sequence ID" value="WDG11061.1"/>
    <property type="molecule type" value="Genomic_DNA"/>
</dbReference>
<protein>
    <recommendedName>
        <fullName evidence="3">Bacterial surface antigen (D15) domain-containing protein</fullName>
    </recommendedName>
</protein>
<sequence length="76" mass="8662">MESQLTYQWNTRWSTNIFGGFGYASTNESLFEHDAEYAYGVGFRYLIARRYGLQAGMDFAFSDEDSAVYFQVGSGI</sequence>
<evidence type="ECO:0000313" key="1">
    <source>
        <dbReference type="EMBL" id="WDG11061.1"/>
    </source>
</evidence>
<organism evidence="1 2">
    <name type="scientific">Vibrio campbellii</name>
    <dbReference type="NCBI Taxonomy" id="680"/>
    <lineage>
        <taxon>Bacteria</taxon>
        <taxon>Pseudomonadati</taxon>
        <taxon>Pseudomonadota</taxon>
        <taxon>Gammaproteobacteria</taxon>
        <taxon>Vibrionales</taxon>
        <taxon>Vibrionaceae</taxon>
        <taxon>Vibrio</taxon>
    </lineage>
</organism>
<name>A0AAQ3B3F6_9VIBR</name>
<dbReference type="AlphaFoldDB" id="A0AAQ3B3F6"/>
<evidence type="ECO:0000313" key="2">
    <source>
        <dbReference type="Proteomes" id="UP001219537"/>
    </source>
</evidence>